<accession>A0A1G7KY46</accession>
<evidence type="ECO:0000256" key="3">
    <source>
        <dbReference type="ARBA" id="ARBA00023157"/>
    </source>
</evidence>
<dbReference type="Pfam" id="PF00578">
    <property type="entry name" value="AhpC-TSA"/>
    <property type="match status" value="1"/>
</dbReference>
<evidence type="ECO:0000256" key="5">
    <source>
        <dbReference type="SAM" id="MobiDB-lite"/>
    </source>
</evidence>
<dbReference type="InterPro" id="IPR050553">
    <property type="entry name" value="Thioredoxin_ResA/DsbE_sf"/>
</dbReference>
<dbReference type="InterPro" id="IPR013766">
    <property type="entry name" value="Thioredoxin_domain"/>
</dbReference>
<proteinExistence type="predicted"/>
<dbReference type="PANTHER" id="PTHR42852:SF6">
    <property type="entry name" value="THIOL:DISULFIDE INTERCHANGE PROTEIN DSBE"/>
    <property type="match status" value="1"/>
</dbReference>
<reference evidence="8 9" key="1">
    <citation type="submission" date="2016-10" db="EMBL/GenBank/DDBJ databases">
        <authorList>
            <person name="de Groot N.N."/>
        </authorList>
    </citation>
    <scope>NUCLEOTIDE SEQUENCE [LARGE SCALE GENOMIC DNA]</scope>
    <source>
        <strain evidence="8 9">GAS232</strain>
    </source>
</reference>
<evidence type="ECO:0000256" key="1">
    <source>
        <dbReference type="ARBA" id="ARBA00004196"/>
    </source>
</evidence>
<dbReference type="GO" id="GO:0016491">
    <property type="term" value="F:oxidoreductase activity"/>
    <property type="evidence" value="ECO:0007669"/>
    <property type="project" value="InterPro"/>
</dbReference>
<dbReference type="Proteomes" id="UP000182427">
    <property type="component" value="Chromosome I"/>
</dbReference>
<dbReference type="PROSITE" id="PS51352">
    <property type="entry name" value="THIOREDOXIN_2"/>
    <property type="match status" value="1"/>
</dbReference>
<dbReference type="CDD" id="cd02966">
    <property type="entry name" value="TlpA_like_family"/>
    <property type="match status" value="1"/>
</dbReference>
<dbReference type="AlphaFoldDB" id="A0A1G7KY46"/>
<dbReference type="SUPFAM" id="SSF52833">
    <property type="entry name" value="Thioredoxin-like"/>
    <property type="match status" value="1"/>
</dbReference>
<evidence type="ECO:0000313" key="8">
    <source>
        <dbReference type="EMBL" id="SDF42123.1"/>
    </source>
</evidence>
<dbReference type="RefSeq" id="WP_172838247.1">
    <property type="nucleotide sequence ID" value="NZ_LT629690.1"/>
</dbReference>
<feature type="domain" description="Thioredoxin" evidence="7">
    <location>
        <begin position="263"/>
        <end position="418"/>
    </location>
</feature>
<comment type="subcellular location">
    <subcellularLocation>
        <location evidence="1">Cell envelope</location>
    </subcellularLocation>
</comment>
<sequence>MTTKTFTTALIAAALTASVALAQRPARHWAGTAVVTNNGNDITTNIPLELDLSAPAKNGSITGTFLNGDQRSPSSRGTLSGSHLKLQFHSFARTLEGDIHGDTFTGTFGGARIKKPYTVTLHRDADGKPATVFAAASKATGSPKGTTINGTWEIALPSKSDKGEDAWTMTVAPFRGDGEIRVVIQRIDGDSGALFGRFDEAAGEYHVSRFGDFGATAYTIRPNADGTLQVINPRDPKENNVARRPDEARKEKLAPPTEATEQTTLVNPAEPLRFQGPNLTGQVVTSTDPEFKGKVVIAAIGGSWCPNCHDEAPLLVELYNKYHQRGLEIVDLSFEEDDQLKNPERLRSFVTKYKIPYTVLLMGTPDDLNAKLPQGKNLNAWPTSFFIGRDGLVKQIHAGFSGPATGQAYVDLRKETFALVEKLLAEPAAR</sequence>
<protein>
    <submittedName>
        <fullName evidence="8">Peroxiredoxin</fullName>
    </submittedName>
</protein>
<evidence type="ECO:0000313" key="9">
    <source>
        <dbReference type="Proteomes" id="UP000182427"/>
    </source>
</evidence>
<name>A0A1G7KY46_9BACT</name>
<keyword evidence="3" id="KW-1015">Disulfide bond</keyword>
<keyword evidence="6" id="KW-0732">Signal</keyword>
<evidence type="ECO:0000256" key="2">
    <source>
        <dbReference type="ARBA" id="ARBA00022748"/>
    </source>
</evidence>
<dbReference type="InterPro" id="IPR000866">
    <property type="entry name" value="AhpC/TSA"/>
</dbReference>
<keyword evidence="2" id="KW-0201">Cytochrome c-type biogenesis</keyword>
<dbReference type="EMBL" id="LT629690">
    <property type="protein sequence ID" value="SDF42123.1"/>
    <property type="molecule type" value="Genomic_DNA"/>
</dbReference>
<organism evidence="8 9">
    <name type="scientific">Terriglobus roseus</name>
    <dbReference type="NCBI Taxonomy" id="392734"/>
    <lineage>
        <taxon>Bacteria</taxon>
        <taxon>Pseudomonadati</taxon>
        <taxon>Acidobacteriota</taxon>
        <taxon>Terriglobia</taxon>
        <taxon>Terriglobales</taxon>
        <taxon>Acidobacteriaceae</taxon>
        <taxon>Terriglobus</taxon>
    </lineage>
</organism>
<feature type="signal peptide" evidence="6">
    <location>
        <begin position="1"/>
        <end position="22"/>
    </location>
</feature>
<dbReference type="GO" id="GO:0017004">
    <property type="term" value="P:cytochrome complex assembly"/>
    <property type="evidence" value="ECO:0007669"/>
    <property type="project" value="UniProtKB-KW"/>
</dbReference>
<evidence type="ECO:0000256" key="6">
    <source>
        <dbReference type="SAM" id="SignalP"/>
    </source>
</evidence>
<dbReference type="GO" id="GO:0016209">
    <property type="term" value="F:antioxidant activity"/>
    <property type="evidence" value="ECO:0007669"/>
    <property type="project" value="InterPro"/>
</dbReference>
<dbReference type="PANTHER" id="PTHR42852">
    <property type="entry name" value="THIOL:DISULFIDE INTERCHANGE PROTEIN DSBE"/>
    <property type="match status" value="1"/>
</dbReference>
<feature type="chain" id="PRO_5009241736" evidence="6">
    <location>
        <begin position="23"/>
        <end position="430"/>
    </location>
</feature>
<dbReference type="Gene3D" id="3.40.30.10">
    <property type="entry name" value="Glutaredoxin"/>
    <property type="match status" value="1"/>
</dbReference>
<keyword evidence="9" id="KW-1185">Reference proteome</keyword>
<feature type="region of interest" description="Disordered" evidence="5">
    <location>
        <begin position="232"/>
        <end position="268"/>
    </location>
</feature>
<dbReference type="InterPro" id="IPR036249">
    <property type="entry name" value="Thioredoxin-like_sf"/>
</dbReference>
<feature type="compositionally biased region" description="Basic and acidic residues" evidence="5">
    <location>
        <begin position="234"/>
        <end position="253"/>
    </location>
</feature>
<evidence type="ECO:0000259" key="7">
    <source>
        <dbReference type="PROSITE" id="PS51352"/>
    </source>
</evidence>
<dbReference type="GO" id="GO:0030313">
    <property type="term" value="C:cell envelope"/>
    <property type="evidence" value="ECO:0007669"/>
    <property type="project" value="UniProtKB-SubCell"/>
</dbReference>
<keyword evidence="4" id="KW-0676">Redox-active center</keyword>
<evidence type="ECO:0000256" key="4">
    <source>
        <dbReference type="ARBA" id="ARBA00023284"/>
    </source>
</evidence>
<gene>
    <name evidence="8" type="ORF">SAMN05444167_2356</name>
</gene>